<comment type="caution">
    <text evidence="1">The sequence shown here is derived from an EMBL/GenBank/DDBJ whole genome shotgun (WGS) entry which is preliminary data.</text>
</comment>
<gene>
    <name evidence="1" type="ORF">NLI96_g8391</name>
</gene>
<evidence type="ECO:0000313" key="2">
    <source>
        <dbReference type="Proteomes" id="UP001212997"/>
    </source>
</evidence>
<organism evidence="1 2">
    <name type="scientific">Meripilus lineatus</name>
    <dbReference type="NCBI Taxonomy" id="2056292"/>
    <lineage>
        <taxon>Eukaryota</taxon>
        <taxon>Fungi</taxon>
        <taxon>Dikarya</taxon>
        <taxon>Basidiomycota</taxon>
        <taxon>Agaricomycotina</taxon>
        <taxon>Agaricomycetes</taxon>
        <taxon>Polyporales</taxon>
        <taxon>Meripilaceae</taxon>
        <taxon>Meripilus</taxon>
    </lineage>
</organism>
<reference evidence="1" key="1">
    <citation type="submission" date="2022-07" db="EMBL/GenBank/DDBJ databases">
        <title>Genome Sequence of Physisporinus lineatus.</title>
        <authorList>
            <person name="Buettner E."/>
        </authorList>
    </citation>
    <scope>NUCLEOTIDE SEQUENCE</scope>
    <source>
        <strain evidence="1">VT162</strain>
    </source>
</reference>
<sequence length="271" mass="31285">MPRKPSSPKRIMEQLQQIDKGDVGKTLATYRKRKDHARRQLAQYYEFKRRAALLKKSSCRKENPKKSEKLATKVNTNRMRRRRITDSNVGVSEVSSDSSSQALGLHKTFDTLRKISVEEHKYLSSHKATNAEDQRIFQAAAKAMYMEAKSFRDDSDRAFGKYVRKFKPSEYDRLRESVKEVKVKVKASSQALGLHKTFDTLRKISVEAINAEDQRIFQAAAKAMYMEAKLRESVKEVKVKVKVKEEAKVKEEVKAKVKVKEEVKVKVKEEA</sequence>
<protein>
    <submittedName>
        <fullName evidence="1">Uncharacterized protein</fullName>
    </submittedName>
</protein>
<keyword evidence="2" id="KW-1185">Reference proteome</keyword>
<dbReference type="AlphaFoldDB" id="A0AAD5YG96"/>
<proteinExistence type="predicted"/>
<accession>A0AAD5YG96</accession>
<dbReference type="EMBL" id="JANAWD010000378">
    <property type="protein sequence ID" value="KAJ3480393.1"/>
    <property type="molecule type" value="Genomic_DNA"/>
</dbReference>
<name>A0AAD5YG96_9APHY</name>
<evidence type="ECO:0000313" key="1">
    <source>
        <dbReference type="EMBL" id="KAJ3480393.1"/>
    </source>
</evidence>
<dbReference type="Proteomes" id="UP001212997">
    <property type="component" value="Unassembled WGS sequence"/>
</dbReference>